<dbReference type="PANTHER" id="PTHR24116:SF0">
    <property type="entry name" value="KINASE D-INTERACTING SUBSTRATE OF 220 KDA"/>
    <property type="match status" value="1"/>
</dbReference>
<keyword evidence="5" id="KW-1185">Reference proteome</keyword>
<keyword evidence="2" id="KW-0812">Transmembrane</keyword>
<feature type="transmembrane region" description="Helical" evidence="2">
    <location>
        <begin position="313"/>
        <end position="337"/>
    </location>
</feature>
<accession>A0A4S2LEA8</accession>
<comment type="caution">
    <text evidence="4">The sequence shown here is derived from an EMBL/GenBank/DDBJ whole genome shotgun (WGS) entry which is preliminary data.</text>
</comment>
<feature type="compositionally biased region" description="Low complexity" evidence="1">
    <location>
        <begin position="1471"/>
        <end position="1483"/>
    </location>
</feature>
<dbReference type="PANTHER" id="PTHR24116">
    <property type="entry name" value="KINASE D-INTERACTING SUBSTRATE OF 220 KDA"/>
    <property type="match status" value="1"/>
</dbReference>
<feature type="region of interest" description="Disordered" evidence="1">
    <location>
        <begin position="1446"/>
        <end position="1486"/>
    </location>
</feature>
<evidence type="ECO:0000313" key="4">
    <source>
        <dbReference type="EMBL" id="TGZ61026.1"/>
    </source>
</evidence>
<dbReference type="InterPro" id="IPR057092">
    <property type="entry name" value="SAM_KIDINS220"/>
</dbReference>
<feature type="transmembrane region" description="Helical" evidence="2">
    <location>
        <begin position="131"/>
        <end position="153"/>
    </location>
</feature>
<evidence type="ECO:0000256" key="2">
    <source>
        <dbReference type="SAM" id="Phobius"/>
    </source>
</evidence>
<feature type="compositionally biased region" description="Basic and acidic residues" evidence="1">
    <location>
        <begin position="858"/>
        <end position="871"/>
    </location>
</feature>
<evidence type="ECO:0000259" key="3">
    <source>
        <dbReference type="Pfam" id="PF23307"/>
    </source>
</evidence>
<keyword evidence="2" id="KW-0472">Membrane</keyword>
<feature type="transmembrane region" description="Helical" evidence="2">
    <location>
        <begin position="279"/>
        <end position="301"/>
    </location>
</feature>
<dbReference type="GO" id="GO:0019887">
    <property type="term" value="F:protein kinase regulator activity"/>
    <property type="evidence" value="ECO:0007669"/>
    <property type="project" value="TreeGrafter"/>
</dbReference>
<name>A0A4S2LEA8_OPIFE</name>
<dbReference type="OrthoDB" id="6084525at2759"/>
<dbReference type="GO" id="GO:0030165">
    <property type="term" value="F:PDZ domain binding"/>
    <property type="evidence" value="ECO:0007669"/>
    <property type="project" value="TreeGrafter"/>
</dbReference>
<proteinExistence type="predicted"/>
<feature type="domain" description="Kinase D-interacting substrate of 220 kDa-like SAM" evidence="3">
    <location>
        <begin position="932"/>
        <end position="1008"/>
    </location>
</feature>
<evidence type="ECO:0000313" key="5">
    <source>
        <dbReference type="Proteomes" id="UP000308267"/>
    </source>
</evidence>
<dbReference type="STRING" id="147828.A0A4S2LEA8"/>
<dbReference type="Proteomes" id="UP000308267">
    <property type="component" value="Unassembled WGS sequence"/>
</dbReference>
<evidence type="ECO:0000256" key="1">
    <source>
        <dbReference type="SAM" id="MobiDB-lite"/>
    </source>
</evidence>
<feature type="region of interest" description="Disordered" evidence="1">
    <location>
        <begin position="1180"/>
        <end position="1206"/>
    </location>
</feature>
<organism evidence="4 5">
    <name type="scientific">Opisthorchis felineus</name>
    <dbReference type="NCBI Taxonomy" id="147828"/>
    <lineage>
        <taxon>Eukaryota</taxon>
        <taxon>Metazoa</taxon>
        <taxon>Spiralia</taxon>
        <taxon>Lophotrochozoa</taxon>
        <taxon>Platyhelminthes</taxon>
        <taxon>Trematoda</taxon>
        <taxon>Digenea</taxon>
        <taxon>Opisthorchiida</taxon>
        <taxon>Opisthorchiata</taxon>
        <taxon>Opisthorchiidae</taxon>
        <taxon>Opisthorchis</taxon>
    </lineage>
</organism>
<feature type="region of interest" description="Disordered" evidence="1">
    <location>
        <begin position="857"/>
        <end position="882"/>
    </location>
</feature>
<dbReference type="EMBL" id="SJOL01008140">
    <property type="protein sequence ID" value="TGZ61026.1"/>
    <property type="molecule type" value="Genomic_DNA"/>
</dbReference>
<protein>
    <recommendedName>
        <fullName evidence="3">Kinase D-interacting substrate of 220 kDa-like SAM domain-containing protein</fullName>
    </recommendedName>
</protein>
<keyword evidence="2" id="KW-1133">Transmembrane helix</keyword>
<dbReference type="Pfam" id="PF23307">
    <property type="entry name" value="SAM_KIDINS220"/>
    <property type="match status" value="1"/>
</dbReference>
<sequence>MNHVCAKPMSSTVLSDVPPNKRVFSCRPETNMPFEKQSSTQRQLDKNDLETVLELGVYHYPLELHTPDVRNHGANTVRALADMFTCRMTNFPLTVGIFNQQNKNDHLSDLASELHNINSLMDPTTLKFNPLLFLFPLFISTTLGYLFGMVSSWQVGLSIGHLAMFMQIIFLVVIITGSRIFQKNFAIRLSHKVAEFLLWLRLVLNVCFCYPTQRLDKTSSVRTIVVYHRLFPSSTPTVALFSILDKMWTGLTRLHGEIPIRLLRASPLPREPRYRYKRVCCLPAFLVVIVFWIVFIVGTAVLRDNSGQLKVLLSRATIMITFVAMSSIMFLTILGSLPSIYRLIRGLAVSPIKPLRTALADFLSDETTSSAAGTAVGLASAGEDVDQLLNKIKPDFQKNRRGTVNEGVQLGTSTSLKNLAISAEEERARRADIRIKEEFGKLCRLSLTFDSFLGEQQTRFIMCLDASETNQRDVLAKLIYQIHSLVLTDVNAPVAFVLEADFKVLLGEVAAGAIFHPTNAYPAASSAQLARVVSKTLNDNLHLVRTSIQLPIYLDTPVCSDVEHCEAPCTTHPRQQPQLNSIITSPNGYSQTSPNSVTPFCEAGNQPGFAPFRRSTSTTYTPRALFTNRTSVPMSPKGSGKSIGLPLKVKKLSFTRSSSTVSRAAECSAGIASLFIQDDNPLADWNKKTSRQLVAAVAFTSRFLRLCNLNIPMDDVVFWISLVHYWPYHVAWLVLNIEEHTRGELPRTVPPNDALVNLEACLHQVKSSIGETLELLEPLMADDRSLERLESYIKLNPSLPLMTLKKLTSCILTHNPYLRQCIRALAGSASTSTYNKDEIVFYPPVGSGLPVLIEEQDTGEKMGRSKSRGDGRSPTNMFGLMERTSSNKSTPIFFREMTNSTDSADKVFANPMWEQTGAIGPSSNQTGPQLAKALHQFSVIDVCNLLANLPNLPLDRLRRYQNNVRHHHISGAALLASDLEKVRRELAMECEDWQNFSAILAHLRSRVKSHQTSGIFGNGLADSIPNTLIVKNKYLCPSSRKKLGMKHHTATATPHYSSIGSELSTSQLNMVRQTPWLLSPQVPTGPGNADGHVGNLTESVFSSAFPVDNGENQTSLSGMEEPESLWKPAGPPVIDMDNTRSEIIVNAPVQSGQFPRHDMENSMTFSPRLRSHRMVLAQKSRMDNEQNRSKNTPASVRPEGVGNQRFTSRSTVDLRTVLGPLSDDFELKDWHHLKTHHGRRKVRPRRFKRDNGTCRPVFTSGGQLLQGQPSILSNLPLLSTYNLTVSPNHSPLSPNAQWRSETETLADENADLRRMRKRPCRRPVYYNECGTSQSIWYPVHPLEPESNMMEKNGTIDTRLRPPGKKFREKPIEYRAHKVFHPPALTPAQLASLKSYVEMSERMNTMVPRPDNPPVYQNMVPYNENIATLPFWASYFQTQLPPSHSIFPTERTDFYRPSHKKRPRTTTDPKPSSSHSLSQQTSTLFPLEPNIPIDPSVESDHEECTCDYWYGIDRTGGKVAISEPTLHENSCELSSFEESPDEVHTLSCSLGKSNTGSFDWEDGEMKTCCK</sequence>
<dbReference type="InterPro" id="IPR052771">
    <property type="entry name" value="Neurotrophin_sig_adaptor"/>
</dbReference>
<gene>
    <name evidence="4" type="ORF">CRM22_008201</name>
</gene>
<feature type="transmembrane region" description="Helical" evidence="2">
    <location>
        <begin position="159"/>
        <end position="181"/>
    </location>
</feature>
<reference evidence="4 5" key="1">
    <citation type="journal article" date="2019" name="BMC Genomics">
        <title>New insights from Opisthorchis felineus genome: update on genomics of the epidemiologically important liver flukes.</title>
        <authorList>
            <person name="Ershov N.I."/>
            <person name="Mordvinov V.A."/>
            <person name="Prokhortchouk E.B."/>
            <person name="Pakharukova M.Y."/>
            <person name="Gunbin K.V."/>
            <person name="Ustyantsev K."/>
            <person name="Genaev M.A."/>
            <person name="Blinov A.G."/>
            <person name="Mazur A."/>
            <person name="Boulygina E."/>
            <person name="Tsygankova S."/>
            <person name="Khrameeva E."/>
            <person name="Chekanov N."/>
            <person name="Fan G."/>
            <person name="Xiao A."/>
            <person name="Zhang H."/>
            <person name="Xu X."/>
            <person name="Yang H."/>
            <person name="Solovyev V."/>
            <person name="Lee S.M."/>
            <person name="Liu X."/>
            <person name="Afonnikov D.A."/>
            <person name="Skryabin K.G."/>
        </authorList>
    </citation>
    <scope>NUCLEOTIDE SEQUENCE [LARGE SCALE GENOMIC DNA]</scope>
    <source>
        <strain evidence="4">AK-0245</strain>
        <tissue evidence="4">Whole organism</tissue>
    </source>
</reference>